<dbReference type="EnsemblMetazoa" id="CLYHEMT018750.1">
    <property type="protein sequence ID" value="CLYHEMP018750.1"/>
    <property type="gene ID" value="CLYHEMG018750"/>
</dbReference>
<dbReference type="GeneID" id="136818373"/>
<name>A0A7M5X6U8_9CNID</name>
<feature type="transmembrane region" description="Helical" evidence="7">
    <location>
        <begin position="124"/>
        <end position="146"/>
    </location>
</feature>
<dbReference type="PANTHER" id="PTHR12479">
    <property type="entry name" value="LYSOSOMAL-ASSOCIATED TRANSMEMBRANE PROTEIN"/>
    <property type="match status" value="1"/>
</dbReference>
<dbReference type="Pfam" id="PF03821">
    <property type="entry name" value="Mtp"/>
    <property type="match status" value="1"/>
</dbReference>
<dbReference type="RefSeq" id="XP_066930812.1">
    <property type="nucleotide sequence ID" value="XM_067074711.1"/>
</dbReference>
<keyword evidence="5 7" id="KW-1133">Transmembrane helix</keyword>
<reference evidence="8" key="1">
    <citation type="submission" date="2021-01" db="UniProtKB">
        <authorList>
            <consortium name="EnsemblMetazoa"/>
        </authorList>
    </citation>
    <scope>IDENTIFICATION</scope>
</reference>
<feature type="transmembrane region" description="Helical" evidence="7">
    <location>
        <begin position="177"/>
        <end position="196"/>
    </location>
</feature>
<accession>A0A7M5X6U8</accession>
<dbReference type="GO" id="GO:0005765">
    <property type="term" value="C:lysosomal membrane"/>
    <property type="evidence" value="ECO:0007669"/>
    <property type="project" value="TreeGrafter"/>
</dbReference>
<comment type="similarity">
    <text evidence="2">Belongs to the LAPTM4/LAPTM5 transporter family.</text>
</comment>
<evidence type="ECO:0000256" key="6">
    <source>
        <dbReference type="ARBA" id="ARBA00023136"/>
    </source>
</evidence>
<dbReference type="GO" id="GO:0012505">
    <property type="term" value="C:endomembrane system"/>
    <property type="evidence" value="ECO:0007669"/>
    <property type="project" value="UniProtKB-SubCell"/>
</dbReference>
<evidence type="ECO:0000256" key="4">
    <source>
        <dbReference type="ARBA" id="ARBA00022692"/>
    </source>
</evidence>
<evidence type="ECO:0000313" key="9">
    <source>
        <dbReference type="Proteomes" id="UP000594262"/>
    </source>
</evidence>
<keyword evidence="9" id="KW-1185">Reference proteome</keyword>
<proteinExistence type="inferred from homology"/>
<evidence type="ECO:0000256" key="1">
    <source>
        <dbReference type="ARBA" id="ARBA00004127"/>
    </source>
</evidence>
<dbReference type="Proteomes" id="UP000594262">
    <property type="component" value="Unplaced"/>
</dbReference>
<comment type="subcellular location">
    <subcellularLocation>
        <location evidence="1">Endomembrane system</location>
        <topology evidence="1">Multi-pass membrane protein</topology>
    </subcellularLocation>
</comment>
<evidence type="ECO:0000256" key="2">
    <source>
        <dbReference type="ARBA" id="ARBA00010076"/>
    </source>
</evidence>
<keyword evidence="6 7" id="KW-0472">Membrane</keyword>
<dbReference type="OrthoDB" id="10002163at2759"/>
<protein>
    <submittedName>
        <fullName evidence="8">Uncharacterized protein</fullName>
    </submittedName>
</protein>
<evidence type="ECO:0000256" key="5">
    <source>
        <dbReference type="ARBA" id="ARBA00022989"/>
    </source>
</evidence>
<keyword evidence="4 7" id="KW-0812">Transmembrane</keyword>
<keyword evidence="3" id="KW-0813">Transport</keyword>
<evidence type="ECO:0000313" key="8">
    <source>
        <dbReference type="EnsemblMetazoa" id="CLYHEMP018750.1"/>
    </source>
</evidence>
<evidence type="ECO:0000256" key="3">
    <source>
        <dbReference type="ARBA" id="ARBA00022448"/>
    </source>
</evidence>
<dbReference type="InterPro" id="IPR051115">
    <property type="entry name" value="LAPTM_transporter"/>
</dbReference>
<dbReference type="AlphaFoldDB" id="A0A7M5X6U8"/>
<dbReference type="PANTHER" id="PTHR12479:SF10">
    <property type="entry name" value="LYSOSOMAL-ASSOCIATED TRANSMEMBRANE PROTEIN"/>
    <property type="match status" value="1"/>
</dbReference>
<dbReference type="InterPro" id="IPR004687">
    <property type="entry name" value="LAPTM4/5"/>
</dbReference>
<evidence type="ECO:0000256" key="7">
    <source>
        <dbReference type="SAM" id="Phobius"/>
    </source>
</evidence>
<feature type="transmembrane region" description="Helical" evidence="7">
    <location>
        <begin position="35"/>
        <end position="55"/>
    </location>
</feature>
<organism evidence="8 9">
    <name type="scientific">Clytia hemisphaerica</name>
    <dbReference type="NCBI Taxonomy" id="252671"/>
    <lineage>
        <taxon>Eukaryota</taxon>
        <taxon>Metazoa</taxon>
        <taxon>Cnidaria</taxon>
        <taxon>Hydrozoa</taxon>
        <taxon>Hydroidolina</taxon>
        <taxon>Leptothecata</taxon>
        <taxon>Obeliida</taxon>
        <taxon>Clytiidae</taxon>
        <taxon>Clytia</taxon>
    </lineage>
</organism>
<feature type="transmembrane region" description="Helical" evidence="7">
    <location>
        <begin position="97"/>
        <end position="118"/>
    </location>
</feature>
<sequence>MTKEEEANAASIDVVRIDSTDTDRKPKSCCLCLNVRIGTIMIGLFNLVCHAFWIVSLSSYIKKHQSTELSEHLKEWKVINHFSDFSQQHQQNINHNMIAMVVACLSFLIVVMLVYGATLRLSGYILPFFCLQVFDLCLSVLVFATVTSYAPQLKYYLEVSAHDEVHRQYLQNMSLTHFRMVLFSFWIVVLAVKYYFANTVWECYCHCKKMEERRNVRTDNQAAILLYQGDMETMNLLPTYDDVVKTSPPPAYIQ</sequence>